<feature type="signal peptide" evidence="1">
    <location>
        <begin position="1"/>
        <end position="21"/>
    </location>
</feature>
<feature type="chain" id="PRO_5008675237" description="Tetratricopeptide repeat protein" evidence="1">
    <location>
        <begin position="22"/>
        <end position="235"/>
    </location>
</feature>
<dbReference type="EMBL" id="LT575490">
    <property type="protein sequence ID" value="SAY44842.1"/>
    <property type="molecule type" value="Genomic_DNA"/>
</dbReference>
<keyword evidence="1" id="KW-0732">Signal</keyword>
<evidence type="ECO:0000313" key="2">
    <source>
        <dbReference type="EMBL" id="SAY44842.1"/>
    </source>
</evidence>
<gene>
    <name evidence="2" type="ORF">PWN146_03561</name>
</gene>
<sequence length="235" mass="26190">MKAWFPLLLTCGVFASARAWAHIDEPDIAADCQKVASYAELGKKAYQRQDYAKAADIFRDQAAWSEFCGLSEQAVATAYNNVALSLMHAGELLKAQAYLALAPHDDKSQHNMSLLRQRMAQRPQPQGPGGVYWQYAGRGVWSEVVVKPQGERWLIDFSGYAMPQMGLYYGPNMGDFSAELPIEHGKAVYHQHDSESAQVCDVTLEFGEQALEMHTRGDCGFGHNVRAEGRFVRVE</sequence>
<name>A0A1C3HIK4_SERMA</name>
<evidence type="ECO:0008006" key="3">
    <source>
        <dbReference type="Google" id="ProtNLM"/>
    </source>
</evidence>
<reference evidence="2" key="1">
    <citation type="submission" date="2016-05" db="EMBL/GenBank/DDBJ databases">
        <authorList>
            <person name="Cock P.J.A."/>
            <person name="Cock P.J.A."/>
        </authorList>
    </citation>
    <scope>NUCLEOTIDE SEQUENCE</scope>
    <source>
        <strain evidence="2">PWN146_assembly</strain>
    </source>
</reference>
<proteinExistence type="predicted"/>
<organism evidence="2">
    <name type="scientific">Serratia marcescens</name>
    <dbReference type="NCBI Taxonomy" id="615"/>
    <lineage>
        <taxon>Bacteria</taxon>
        <taxon>Pseudomonadati</taxon>
        <taxon>Pseudomonadota</taxon>
        <taxon>Gammaproteobacteria</taxon>
        <taxon>Enterobacterales</taxon>
        <taxon>Yersiniaceae</taxon>
        <taxon>Serratia</taxon>
    </lineage>
</organism>
<evidence type="ECO:0000256" key="1">
    <source>
        <dbReference type="SAM" id="SignalP"/>
    </source>
</evidence>
<dbReference type="AlphaFoldDB" id="A0A1C3HIK4"/>
<protein>
    <recommendedName>
        <fullName evidence="3">Tetratricopeptide repeat protein</fullName>
    </recommendedName>
</protein>
<accession>A0A1C3HIK4</accession>